<keyword evidence="8" id="KW-0732">Signal</keyword>
<feature type="transmembrane region" description="Helical" evidence="7">
    <location>
        <begin position="205"/>
        <end position="229"/>
    </location>
</feature>
<evidence type="ECO:0000259" key="10">
    <source>
        <dbReference type="Pfam" id="PF21082"/>
    </source>
</evidence>
<reference evidence="11 12" key="1">
    <citation type="submission" date="2018-12" db="EMBL/GenBank/DDBJ databases">
        <authorList>
            <consortium name="Pathogen Informatics"/>
        </authorList>
    </citation>
    <scope>NUCLEOTIDE SEQUENCE [LARGE SCALE GENOMIC DNA]</scope>
    <source>
        <strain evidence="11 12">NCTC13193</strain>
    </source>
</reference>
<dbReference type="SUPFAM" id="SSF82689">
    <property type="entry name" value="Mechanosensitive channel protein MscS (YggB), C-terminal domain"/>
    <property type="match status" value="1"/>
</dbReference>
<dbReference type="Pfam" id="PF21082">
    <property type="entry name" value="MS_channel_3rd"/>
    <property type="match status" value="1"/>
</dbReference>
<keyword evidence="7" id="KW-0813">Transport</keyword>
<dbReference type="InterPro" id="IPR023408">
    <property type="entry name" value="MscS_beta-dom_sf"/>
</dbReference>
<dbReference type="Proteomes" id="UP000270487">
    <property type="component" value="Chromosome"/>
</dbReference>
<dbReference type="SUPFAM" id="SSF50182">
    <property type="entry name" value="Sm-like ribonucleoproteins"/>
    <property type="match status" value="1"/>
</dbReference>
<dbReference type="AlphaFoldDB" id="A0A448TAS0"/>
<dbReference type="InterPro" id="IPR049278">
    <property type="entry name" value="MS_channel_C"/>
</dbReference>
<dbReference type="PANTHER" id="PTHR30221:SF18">
    <property type="entry name" value="SLL0590 PROTEIN"/>
    <property type="match status" value="1"/>
</dbReference>
<proteinExistence type="inferred from homology"/>
<evidence type="ECO:0000313" key="12">
    <source>
        <dbReference type="Proteomes" id="UP000270487"/>
    </source>
</evidence>
<feature type="chain" id="PRO_5019256406" description="Small-conductance mechanosensitive channel" evidence="8">
    <location>
        <begin position="23"/>
        <end position="542"/>
    </location>
</feature>
<dbReference type="GO" id="GO:0005886">
    <property type="term" value="C:plasma membrane"/>
    <property type="evidence" value="ECO:0007669"/>
    <property type="project" value="UniProtKB-SubCell"/>
</dbReference>
<evidence type="ECO:0000256" key="6">
    <source>
        <dbReference type="ARBA" id="ARBA00023136"/>
    </source>
</evidence>
<evidence type="ECO:0000256" key="5">
    <source>
        <dbReference type="ARBA" id="ARBA00022989"/>
    </source>
</evidence>
<protein>
    <recommendedName>
        <fullName evidence="7">Small-conductance mechanosensitive channel</fullName>
    </recommendedName>
</protein>
<dbReference type="Gene3D" id="3.30.70.100">
    <property type="match status" value="1"/>
</dbReference>
<dbReference type="PANTHER" id="PTHR30221">
    <property type="entry name" value="SMALL-CONDUCTANCE MECHANOSENSITIVE CHANNEL"/>
    <property type="match status" value="1"/>
</dbReference>
<feature type="domain" description="Mechanosensitive ion channel MscS C-terminal" evidence="10">
    <location>
        <begin position="424"/>
        <end position="507"/>
    </location>
</feature>
<dbReference type="EMBL" id="LR134492">
    <property type="protein sequence ID" value="VEI76925.1"/>
    <property type="molecule type" value="Genomic_DNA"/>
</dbReference>
<gene>
    <name evidence="11" type="ORF">NCTC13193_05566</name>
</gene>
<comment type="subunit">
    <text evidence="7">Homoheptamer.</text>
</comment>
<feature type="transmembrane region" description="Helical" evidence="7">
    <location>
        <begin position="335"/>
        <end position="362"/>
    </location>
</feature>
<evidence type="ECO:0000256" key="3">
    <source>
        <dbReference type="ARBA" id="ARBA00022475"/>
    </source>
</evidence>
<comment type="caution">
    <text evidence="7">Lacks conserved residue(s) required for the propagation of feature annotation.</text>
</comment>
<feature type="transmembrane region" description="Helical" evidence="7">
    <location>
        <begin position="149"/>
        <end position="170"/>
    </location>
</feature>
<feature type="domain" description="Mechanosensitive ion channel MscS" evidence="9">
    <location>
        <begin position="354"/>
        <end position="415"/>
    </location>
</feature>
<dbReference type="GO" id="GO:0008381">
    <property type="term" value="F:mechanosensitive monoatomic ion channel activity"/>
    <property type="evidence" value="ECO:0007669"/>
    <property type="project" value="InterPro"/>
</dbReference>
<dbReference type="Gene3D" id="2.30.30.60">
    <property type="match status" value="1"/>
</dbReference>
<keyword evidence="7" id="KW-0997">Cell inner membrane</keyword>
<dbReference type="InterPro" id="IPR006685">
    <property type="entry name" value="MscS_channel_2nd"/>
</dbReference>
<evidence type="ECO:0000259" key="9">
    <source>
        <dbReference type="Pfam" id="PF00924"/>
    </source>
</evidence>
<keyword evidence="7" id="KW-0406">Ion transport</keyword>
<feature type="transmembrane region" description="Helical" evidence="7">
    <location>
        <begin position="254"/>
        <end position="274"/>
    </location>
</feature>
<comment type="function">
    <text evidence="7">Mechanosensitive channel that participates in the regulation of osmotic pressure changes within the cell, opening in response to stretch forces in the membrane lipid bilayer, without the need for other proteins. Contributes to normal resistance to hypoosmotic shock. Forms an ion channel of 1.0 nanosiemens conductance with a slight preference for anions.</text>
</comment>
<name>A0A448TAS0_SERFO</name>
<evidence type="ECO:0000256" key="1">
    <source>
        <dbReference type="ARBA" id="ARBA00004651"/>
    </source>
</evidence>
<evidence type="ECO:0000313" key="11">
    <source>
        <dbReference type="EMBL" id="VEI76925.1"/>
    </source>
</evidence>
<evidence type="ECO:0000256" key="7">
    <source>
        <dbReference type="RuleBase" id="RU369025"/>
    </source>
</evidence>
<sequence>MNFNALLWVIGLLIGGTLPVFAAEPHSQTDEWEQERTLVLGSEPVYLFLAQEQKLSPQERVIRAQTRIKHLTSFDATHPVVSQAFGEGAQAGYHFSLNGKPLFIILASDLDPAENLTLEESANRVQQRLENLRKYYLQQRSPHEITLDILLSLIATASYATLLYFCFAMNRRAQLRLQRRSAKPPRWLKANSTFSQFIRLMERSLLNLTTIVLGLFMTYTWLSWILALFPYTRPWGQHLGNALYSLVSKLADDMLSALPGLATVAIIFLIARLFNQLLRILFNAVERGQMQLPGLHPETVGATRRLTSAALWLFTLTLAYPYLPGANSDAFKGMSVFFGLLITLGSAGLMNHAMSGLVLVYSRALRKGDFVRIGEIEGTVSELNALSLKIITRNAHEITLPNAVAVSGTVENTSRLAVENRLNVVTSVTIGYDAPWRQVKAMLELAARRCSTVDANGTMIVRQTGLQDFYVAYELQVTSQPGKLPPDVRSELHQHIQDVFNEFGVQIMSPHFVLQPRQDLVVPQTAWYSAPAEPAPEETKSK</sequence>
<dbReference type="InterPro" id="IPR010920">
    <property type="entry name" value="LSM_dom_sf"/>
</dbReference>
<keyword evidence="6 7" id="KW-0472">Membrane</keyword>
<comment type="subcellular location">
    <subcellularLocation>
        <location evidence="7">Cell inner membrane</location>
        <topology evidence="7">Multi-pass membrane protein</topology>
    </subcellularLocation>
    <subcellularLocation>
        <location evidence="1">Cell membrane</location>
        <topology evidence="1">Multi-pass membrane protein</topology>
    </subcellularLocation>
</comment>
<keyword evidence="4 7" id="KW-0812">Transmembrane</keyword>
<feature type="signal peptide" evidence="8">
    <location>
        <begin position="1"/>
        <end position="22"/>
    </location>
</feature>
<organism evidence="11 12">
    <name type="scientific">Serratia fonticola</name>
    <dbReference type="NCBI Taxonomy" id="47917"/>
    <lineage>
        <taxon>Bacteria</taxon>
        <taxon>Pseudomonadati</taxon>
        <taxon>Pseudomonadota</taxon>
        <taxon>Gammaproteobacteria</taxon>
        <taxon>Enterobacterales</taxon>
        <taxon>Yersiniaceae</taxon>
        <taxon>Serratia</taxon>
    </lineage>
</organism>
<evidence type="ECO:0000256" key="4">
    <source>
        <dbReference type="ARBA" id="ARBA00022692"/>
    </source>
</evidence>
<keyword evidence="5 7" id="KW-1133">Transmembrane helix</keyword>
<keyword evidence="3" id="KW-1003">Cell membrane</keyword>
<dbReference type="Pfam" id="PF00924">
    <property type="entry name" value="MS_channel_2nd"/>
    <property type="match status" value="1"/>
</dbReference>
<evidence type="ECO:0000256" key="8">
    <source>
        <dbReference type="SAM" id="SignalP"/>
    </source>
</evidence>
<evidence type="ECO:0000256" key="2">
    <source>
        <dbReference type="ARBA" id="ARBA00008017"/>
    </source>
</evidence>
<keyword evidence="7" id="KW-0407">Ion channel</keyword>
<feature type="transmembrane region" description="Helical" evidence="7">
    <location>
        <begin position="306"/>
        <end position="323"/>
    </location>
</feature>
<comment type="similarity">
    <text evidence="2 7">Belongs to the MscS (TC 1.A.23) family.</text>
</comment>
<accession>A0A448TAS0</accession>
<dbReference type="InterPro" id="IPR011066">
    <property type="entry name" value="MscS_channel_C_sf"/>
</dbReference>
<dbReference type="InterPro" id="IPR045275">
    <property type="entry name" value="MscS_archaea/bacteria_type"/>
</dbReference>